<evidence type="ECO:0000313" key="2">
    <source>
        <dbReference type="Proteomes" id="UP000005741"/>
    </source>
</evidence>
<gene>
    <name evidence="1" type="ORF">Metlim_0950</name>
</gene>
<protein>
    <recommendedName>
        <fullName evidence="3">YcfA family protein</fullName>
    </recommendedName>
</protein>
<reference evidence="1 2" key="1">
    <citation type="submission" date="2011-10" db="EMBL/GenBank/DDBJ databases">
        <title>The Improved High-Quality Draft genome of Methanoplanus limicola DSM 2279.</title>
        <authorList>
            <consortium name="US DOE Joint Genome Institute (JGI-PGF)"/>
            <person name="Lucas S."/>
            <person name="Copeland A."/>
            <person name="Lapidus A."/>
            <person name="Glavina del Rio T."/>
            <person name="Dalin E."/>
            <person name="Tice H."/>
            <person name="Bruce D."/>
            <person name="Goodwin L."/>
            <person name="Pitluck S."/>
            <person name="Peters L."/>
            <person name="Mikhailova N."/>
            <person name="Lu M."/>
            <person name="Kyrpides N."/>
            <person name="Mavromatis K."/>
            <person name="Ivanova N."/>
            <person name="Markowitz V."/>
            <person name="Cheng J.-F."/>
            <person name="Hugenholtz P."/>
            <person name="Woyke T."/>
            <person name="Wu D."/>
            <person name="Wirth R."/>
            <person name="Brambilla E.-M."/>
            <person name="Klenk H.-P."/>
            <person name="Eisen J.A."/>
        </authorList>
    </citation>
    <scope>NUCLEOTIDE SEQUENCE [LARGE SCALE GENOMIC DNA]</scope>
    <source>
        <strain evidence="1 2">DSM 2279</strain>
    </source>
</reference>
<name>H1YYH4_9EURY</name>
<proteinExistence type="predicted"/>
<sequence>MSLLKCDKVKSSLKKKGVCTISGRQKHVVYTFCHKGELQAISTHMSHNNQEINDFLQKEMAKQMPLTKSEFIEFIKCNITKEDLIDKYAEMDLIQ</sequence>
<dbReference type="EMBL" id="CM001436">
    <property type="protein sequence ID" value="EHQ35072.1"/>
    <property type="molecule type" value="Genomic_DNA"/>
</dbReference>
<organism evidence="1 2">
    <name type="scientific">Methanoplanus limicola DSM 2279</name>
    <dbReference type="NCBI Taxonomy" id="937775"/>
    <lineage>
        <taxon>Archaea</taxon>
        <taxon>Methanobacteriati</taxon>
        <taxon>Methanobacteriota</taxon>
        <taxon>Stenosarchaea group</taxon>
        <taxon>Methanomicrobia</taxon>
        <taxon>Methanomicrobiales</taxon>
        <taxon>Methanomicrobiaceae</taxon>
        <taxon>Methanoplanus</taxon>
    </lineage>
</organism>
<evidence type="ECO:0008006" key="3">
    <source>
        <dbReference type="Google" id="ProtNLM"/>
    </source>
</evidence>
<keyword evidence="2" id="KW-1185">Reference proteome</keyword>
<evidence type="ECO:0000313" key="1">
    <source>
        <dbReference type="EMBL" id="EHQ35072.1"/>
    </source>
</evidence>
<dbReference type="SUPFAM" id="SSF54786">
    <property type="entry name" value="YcfA/nrd intein domain"/>
    <property type="match status" value="1"/>
</dbReference>
<dbReference type="HOGENOM" id="CLU_179875_1_0_2"/>
<accession>H1YYH4</accession>
<dbReference type="InParanoid" id="H1YYH4"/>
<dbReference type="OrthoDB" id="115891at2157"/>
<dbReference type="Proteomes" id="UP000005741">
    <property type="component" value="Chromosome"/>
</dbReference>
<dbReference type="AlphaFoldDB" id="H1YYH4"/>
<dbReference type="RefSeq" id="WP_004076803.1">
    <property type="nucleotide sequence ID" value="NZ_CM001436.1"/>
</dbReference>